<reference evidence="2" key="1">
    <citation type="submission" date="2019-06" db="EMBL/GenBank/DDBJ databases">
        <authorList>
            <person name="Broberg M."/>
        </authorList>
    </citation>
    <scope>NUCLEOTIDE SEQUENCE [LARGE SCALE GENOMIC DNA]</scope>
</reference>
<proteinExistence type="predicted"/>
<dbReference type="AlphaFoldDB" id="A0A9N9U9T9"/>
<evidence type="ECO:0000313" key="2">
    <source>
        <dbReference type="Proteomes" id="UP000754883"/>
    </source>
</evidence>
<reference evidence="1 2" key="2">
    <citation type="submission" date="2021-10" db="EMBL/GenBank/DDBJ databases">
        <authorList>
            <person name="Piombo E."/>
        </authorList>
    </citation>
    <scope>NUCLEOTIDE SEQUENCE [LARGE SCALE GENOMIC DNA]</scope>
</reference>
<organism evidence="1 2">
    <name type="scientific">Clonostachys byssicola</name>
    <dbReference type="NCBI Taxonomy" id="160290"/>
    <lineage>
        <taxon>Eukaryota</taxon>
        <taxon>Fungi</taxon>
        <taxon>Dikarya</taxon>
        <taxon>Ascomycota</taxon>
        <taxon>Pezizomycotina</taxon>
        <taxon>Sordariomycetes</taxon>
        <taxon>Hypocreomycetidae</taxon>
        <taxon>Hypocreales</taxon>
        <taxon>Bionectriaceae</taxon>
        <taxon>Clonostachys</taxon>
    </lineage>
</organism>
<dbReference type="OrthoDB" id="5311681at2759"/>
<keyword evidence="2" id="KW-1185">Reference proteome</keyword>
<dbReference type="Proteomes" id="UP000754883">
    <property type="component" value="Unassembled WGS sequence"/>
</dbReference>
<accession>A0A9N9U9T9</accession>
<sequence>MEEARLCGPSVPGEALKNMRGLEIVEIWEITTAKVDWFCRIPSSMAKTLARLTNLKALSLSPEIASTEHDIMALTTVKNLQHLKIQLTLRSLVILDPDDRDGIDSDELDDDGGYISTFLDDWERELGSDNQSPYFPALQSLKLNGMSSEDEGLKQRDKGLLPEPVQQAISEHKNLTRLTVQSQDSEYRRHMEPYFSPKVIASIVRIGEALAHARNLTTISVTQGGKSRGMIEPRELVNGILRGILHGGGGGFAAHGQFRWGDHSKLRRIITDRLFPLHRHTFEIVSWVPEDGEFWKPSGIPGLQDTEPGVSFRDLTRLLLPEDGKLSFECDWVDEVARDMI</sequence>
<dbReference type="EMBL" id="CABFNO020001340">
    <property type="protein sequence ID" value="CAG9982610.1"/>
    <property type="molecule type" value="Genomic_DNA"/>
</dbReference>
<evidence type="ECO:0000313" key="1">
    <source>
        <dbReference type="EMBL" id="CAG9982610.1"/>
    </source>
</evidence>
<gene>
    <name evidence="1" type="ORF">CBYS24578_00013346</name>
</gene>
<comment type="caution">
    <text evidence="1">The sequence shown here is derived from an EMBL/GenBank/DDBJ whole genome shotgun (WGS) entry which is preliminary data.</text>
</comment>
<protein>
    <submittedName>
        <fullName evidence="1">Uncharacterized protein</fullName>
    </submittedName>
</protein>
<name>A0A9N9U9T9_9HYPO</name>